<dbReference type="EMBL" id="CP051151">
    <property type="protein sequence ID" value="QLY40631.1"/>
    <property type="molecule type" value="Genomic_DNA"/>
</dbReference>
<dbReference type="PANTHER" id="PTHR37694:SF1">
    <property type="entry name" value="SLR8022 PROTEIN"/>
    <property type="match status" value="1"/>
</dbReference>
<dbReference type="KEGG" id="tbk:HF295_07145"/>
<dbReference type="InterPro" id="IPR013096">
    <property type="entry name" value="Cupin_2"/>
</dbReference>
<evidence type="ECO:0000313" key="2">
    <source>
        <dbReference type="EMBL" id="QLY40631.1"/>
    </source>
</evidence>
<dbReference type="SUPFAM" id="SSF51182">
    <property type="entry name" value="RmlC-like cupins"/>
    <property type="match status" value="1"/>
</dbReference>
<keyword evidence="3" id="KW-1185">Reference proteome</keyword>
<name>A0A7L6N4Z1_9MOLU</name>
<dbReference type="AlphaFoldDB" id="A0A7L6N4Z1"/>
<evidence type="ECO:0000259" key="1">
    <source>
        <dbReference type="Pfam" id="PF07883"/>
    </source>
</evidence>
<dbReference type="InterPro" id="IPR014710">
    <property type="entry name" value="RmlC-like_jellyroll"/>
</dbReference>
<dbReference type="Proteomes" id="UP000512167">
    <property type="component" value="Chromosome"/>
</dbReference>
<dbReference type="Gene3D" id="2.60.120.10">
    <property type="entry name" value="Jelly Rolls"/>
    <property type="match status" value="1"/>
</dbReference>
<dbReference type="PANTHER" id="PTHR37694">
    <property type="entry name" value="SLR8022 PROTEIN"/>
    <property type="match status" value="1"/>
</dbReference>
<sequence length="105" mass="11630">MKHFNLEDLKAEINIRGVHAKTLVNHKNTTIKNLLLKKGESIPTHQVPVDVTFFVLEGKGQITIDDESYPVKANDIVLCPPNVPMSVKADDESPLSFLNIKTPGI</sequence>
<gene>
    <name evidence="2" type="ORF">HF295_07145</name>
</gene>
<accession>A0A7L6N4Z1</accession>
<organism evidence="2 3">
    <name type="scientific">Hujiaoplasma nucleasis</name>
    <dbReference type="NCBI Taxonomy" id="2725268"/>
    <lineage>
        <taxon>Bacteria</taxon>
        <taxon>Bacillati</taxon>
        <taxon>Mycoplasmatota</taxon>
        <taxon>Mollicutes</taxon>
        <taxon>Candidatus Izemoplasmatales</taxon>
        <taxon>Hujiaoplasmataceae</taxon>
        <taxon>Hujiaoplasma</taxon>
    </lineage>
</organism>
<evidence type="ECO:0000313" key="3">
    <source>
        <dbReference type="Proteomes" id="UP000512167"/>
    </source>
</evidence>
<dbReference type="Pfam" id="PF07883">
    <property type="entry name" value="Cupin_2"/>
    <property type="match status" value="1"/>
</dbReference>
<reference evidence="2 3" key="1">
    <citation type="submission" date="2020-04" db="EMBL/GenBank/DDBJ databases">
        <authorList>
            <person name="Zheng R.K."/>
            <person name="Sun C.M."/>
        </authorList>
    </citation>
    <scope>NUCLEOTIDE SEQUENCE [LARGE SCALE GENOMIC DNA]</scope>
    <source>
        <strain evidence="3">zrk29</strain>
    </source>
</reference>
<proteinExistence type="predicted"/>
<dbReference type="RefSeq" id="WP_312031477.1">
    <property type="nucleotide sequence ID" value="NZ_CP051151.1"/>
</dbReference>
<protein>
    <submittedName>
        <fullName evidence="2">Cupin domain-containing protein</fullName>
    </submittedName>
</protein>
<dbReference type="InterPro" id="IPR011051">
    <property type="entry name" value="RmlC_Cupin_sf"/>
</dbReference>
<feature type="domain" description="Cupin type-2" evidence="1">
    <location>
        <begin position="36"/>
        <end position="100"/>
    </location>
</feature>